<organism evidence="1 2">
    <name type="scientific">Prochlorococcus marinus str. GP2</name>
    <dbReference type="NCBI Taxonomy" id="59925"/>
    <lineage>
        <taxon>Bacteria</taxon>
        <taxon>Bacillati</taxon>
        <taxon>Cyanobacteriota</taxon>
        <taxon>Cyanophyceae</taxon>
        <taxon>Synechococcales</taxon>
        <taxon>Prochlorococcaceae</taxon>
        <taxon>Prochlorococcus</taxon>
    </lineage>
</organism>
<dbReference type="AlphaFoldDB" id="A0A0A1ZDQ6"/>
<dbReference type="RefSeq" id="WP_275040658.1">
    <property type="nucleotide sequence ID" value="NZ_CP138934.1"/>
</dbReference>
<name>A0A0A1ZDQ6_PROMR</name>
<gene>
    <name evidence="1" type="ORF">EU91_0739</name>
</gene>
<dbReference type="STRING" id="59925.EU91_0739"/>
<proteinExistence type="predicted"/>
<dbReference type="Proteomes" id="UP000030598">
    <property type="component" value="Unassembled WGS sequence"/>
</dbReference>
<evidence type="ECO:0000313" key="2">
    <source>
        <dbReference type="Proteomes" id="UP000030598"/>
    </source>
</evidence>
<evidence type="ECO:0000313" key="1">
    <source>
        <dbReference type="EMBL" id="KGF87707.1"/>
    </source>
</evidence>
<dbReference type="EMBL" id="JNAH01000004">
    <property type="protein sequence ID" value="KGF87707.1"/>
    <property type="molecule type" value="Genomic_DNA"/>
</dbReference>
<comment type="caution">
    <text evidence="1">The sequence shown here is derived from an EMBL/GenBank/DDBJ whole genome shotgun (WGS) entry which is preliminary data.</text>
</comment>
<accession>A0A0A1ZDQ6</accession>
<protein>
    <submittedName>
        <fullName evidence="1">Uncharacterized protein</fullName>
    </submittedName>
</protein>
<sequence>MVKIILVGIIVALVYSQPDLRLTVADWLRAASDFLIESVQVKP</sequence>
<reference evidence="2" key="1">
    <citation type="journal article" date="2014" name="Sci. Data">
        <title>Genomes of diverse isolates of the marine cyanobacterium Prochlorococcus.</title>
        <authorList>
            <person name="Biller S."/>
            <person name="Berube P."/>
            <person name="Thompson J."/>
            <person name="Kelly L."/>
            <person name="Roggensack S."/>
            <person name="Awad L."/>
            <person name="Roache-Johnson K."/>
            <person name="Ding H."/>
            <person name="Giovannoni S.J."/>
            <person name="Moore L.R."/>
            <person name="Chisholm S.W."/>
        </authorList>
    </citation>
    <scope>NUCLEOTIDE SEQUENCE [LARGE SCALE GENOMIC DNA]</scope>
    <source>
        <strain evidence="2">GP2</strain>
    </source>
</reference>